<organism evidence="1 2">
    <name type="scientific">Saccharopolyspora shandongensis</name>
    <dbReference type="NCBI Taxonomy" id="418495"/>
    <lineage>
        <taxon>Bacteria</taxon>
        <taxon>Bacillati</taxon>
        <taxon>Actinomycetota</taxon>
        <taxon>Actinomycetes</taxon>
        <taxon>Pseudonocardiales</taxon>
        <taxon>Pseudonocardiaceae</taxon>
        <taxon>Saccharopolyspora</taxon>
    </lineage>
</organism>
<evidence type="ECO:0000313" key="1">
    <source>
        <dbReference type="EMBL" id="SDZ13374.1"/>
    </source>
</evidence>
<dbReference type="SUPFAM" id="SSF52096">
    <property type="entry name" value="ClpP/crotonase"/>
    <property type="match status" value="1"/>
</dbReference>
<keyword evidence="1" id="KW-0808">Transferase</keyword>
<dbReference type="STRING" id="418495.SAMN05216215_10484"/>
<dbReference type="RefSeq" id="WP_143061203.1">
    <property type="nucleotide sequence ID" value="NZ_FNOK01000048.1"/>
</dbReference>
<keyword evidence="2" id="KW-1185">Reference proteome</keyword>
<name>A0A1H3QIE4_9PSEU</name>
<sequence>MTATAAPRLIAERAPDPRLPVARLLDRDSATALHPPDDCGVIAVAGRIDGRRVIAYCTDATKMGGALGAAGVRRVLPAESAARSTSAWWTR</sequence>
<dbReference type="Proteomes" id="UP000199529">
    <property type="component" value="Unassembled WGS sequence"/>
</dbReference>
<dbReference type="EMBL" id="FNOK01000048">
    <property type="protein sequence ID" value="SDZ13374.1"/>
    <property type="molecule type" value="Genomic_DNA"/>
</dbReference>
<evidence type="ECO:0000313" key="2">
    <source>
        <dbReference type="Proteomes" id="UP000199529"/>
    </source>
</evidence>
<protein>
    <submittedName>
        <fullName evidence="1">Acetyl-CoA/propionyl-CoA carboxylase carboxyl transferase subunit</fullName>
    </submittedName>
</protein>
<accession>A0A1H3QIE4</accession>
<dbReference type="GO" id="GO:0016740">
    <property type="term" value="F:transferase activity"/>
    <property type="evidence" value="ECO:0007669"/>
    <property type="project" value="UniProtKB-KW"/>
</dbReference>
<gene>
    <name evidence="1" type="ORF">SAMN05216215_10484</name>
</gene>
<proteinExistence type="predicted"/>
<dbReference type="AlphaFoldDB" id="A0A1H3QIE4"/>
<dbReference type="InterPro" id="IPR029045">
    <property type="entry name" value="ClpP/crotonase-like_dom_sf"/>
</dbReference>
<dbReference type="Gene3D" id="3.90.226.10">
    <property type="entry name" value="2-enoyl-CoA Hydratase, Chain A, domain 1"/>
    <property type="match status" value="1"/>
</dbReference>
<reference evidence="2" key="1">
    <citation type="submission" date="2016-10" db="EMBL/GenBank/DDBJ databases">
        <authorList>
            <person name="Varghese N."/>
            <person name="Submissions S."/>
        </authorList>
    </citation>
    <scope>NUCLEOTIDE SEQUENCE [LARGE SCALE GENOMIC DNA]</scope>
    <source>
        <strain evidence="2">CGMCC 4.3530</strain>
    </source>
</reference>